<evidence type="ECO:0000256" key="1">
    <source>
        <dbReference type="SAM" id="SignalP"/>
    </source>
</evidence>
<keyword evidence="1" id="KW-0732">Signal</keyword>
<comment type="caution">
    <text evidence="2">The sequence shown here is derived from an EMBL/GenBank/DDBJ whole genome shotgun (WGS) entry which is preliminary data.</text>
</comment>
<name>A0ABD3LZ25_9STRA</name>
<evidence type="ECO:0000313" key="2">
    <source>
        <dbReference type="EMBL" id="KAL3756642.1"/>
    </source>
</evidence>
<sequence length="541" mass="61203">MIMSQSSIKMLAYAVPALLMMGNTVSAKVGRGRSNLQKKLFKNLKQSTVGDWRQLQNNNNYNNNYVAAEGNTVEETNEYGFLPANYALSYSRCAAVQQFDDEVAMSQDTNTVLATKNFAIFRFCPADTCDAAEDGYARRLQQYNAANEGQNQAQDVLYGARGSGCQSDYGEYMMELEDYLQIMAEYQQEQAGEYCSYCQDYMYTIYQKYVSKCMSNGNCRNRHLQYEDFKNDMSGDVQRELGFNFGICMSYSTLCDGDSAIENEIEEYLECKEANGAYIGPHCAEDGYTVTLGVFSDMNCNVYIGGDIANYLGQELEDDALKNWYNSRHGTLSILYEGEEDAMCFSCKKDDTDFENMNKSDDQTAEETEYGDNEMSELCQMVYESSAHCPKNFADISSSSLSKTQMKEMQLSCSYIDSVVMGNYDEMGYVNLKSNWNFDSETSPEWLRDVNQRRAAVTDVSPLQIFFLVVSILACVTLATWSKSLHSSLTNKEPWAPRRNWNLKSAFRRRNYAMEQPGISPIDSGIGASRVRSEATAYYLS</sequence>
<organism evidence="2 3">
    <name type="scientific">Discostella pseudostelligera</name>
    <dbReference type="NCBI Taxonomy" id="259834"/>
    <lineage>
        <taxon>Eukaryota</taxon>
        <taxon>Sar</taxon>
        <taxon>Stramenopiles</taxon>
        <taxon>Ochrophyta</taxon>
        <taxon>Bacillariophyta</taxon>
        <taxon>Coscinodiscophyceae</taxon>
        <taxon>Thalassiosirophycidae</taxon>
        <taxon>Stephanodiscales</taxon>
        <taxon>Stephanodiscaceae</taxon>
        <taxon>Discostella</taxon>
    </lineage>
</organism>
<reference evidence="2 3" key="1">
    <citation type="submission" date="2024-10" db="EMBL/GenBank/DDBJ databases">
        <title>Updated reference genomes for cyclostephanoid diatoms.</title>
        <authorList>
            <person name="Roberts W.R."/>
            <person name="Alverson A.J."/>
        </authorList>
    </citation>
    <scope>NUCLEOTIDE SEQUENCE [LARGE SCALE GENOMIC DNA]</scope>
    <source>
        <strain evidence="2 3">AJA232-27</strain>
    </source>
</reference>
<feature type="signal peptide" evidence="1">
    <location>
        <begin position="1"/>
        <end position="27"/>
    </location>
</feature>
<evidence type="ECO:0000313" key="3">
    <source>
        <dbReference type="Proteomes" id="UP001530293"/>
    </source>
</evidence>
<proteinExistence type="predicted"/>
<keyword evidence="3" id="KW-1185">Reference proteome</keyword>
<feature type="chain" id="PRO_5044795082" evidence="1">
    <location>
        <begin position="28"/>
        <end position="541"/>
    </location>
</feature>
<accession>A0ABD3LZ25</accession>
<dbReference type="Proteomes" id="UP001530293">
    <property type="component" value="Unassembled WGS sequence"/>
</dbReference>
<gene>
    <name evidence="2" type="ORF">ACHAWU_002545</name>
</gene>
<dbReference type="AlphaFoldDB" id="A0ABD3LZ25"/>
<protein>
    <submittedName>
        <fullName evidence="2">Uncharacterized protein</fullName>
    </submittedName>
</protein>
<dbReference type="EMBL" id="JALLBG020000299">
    <property type="protein sequence ID" value="KAL3756642.1"/>
    <property type="molecule type" value="Genomic_DNA"/>
</dbReference>